<reference evidence="1 2" key="1">
    <citation type="journal article" date="2010" name="Nature">
        <title>Nitrite-driven anaerobic methane oxidation by oxygenic bacteria.</title>
        <authorList>
            <person name="Ettwig K.F."/>
            <person name="Butler M.K."/>
            <person name="Le Paslier D."/>
            <person name="Pelletier E."/>
            <person name="Mangenot S."/>
            <person name="Kuypers M.M.M."/>
            <person name="Schreiber F."/>
            <person name="Dutilh B.E."/>
            <person name="Zedelius J."/>
            <person name="de Beer D."/>
            <person name="Gloerich J."/>
            <person name="Wessels H.J.C.T."/>
            <person name="van Allen T."/>
            <person name="Luesken F."/>
            <person name="Wu M."/>
            <person name="van de Pas-Schoonen K.T."/>
            <person name="Op den Camp H.J.M."/>
            <person name="Janssen-Megens E.M."/>
            <person name="Francoijs K-J."/>
            <person name="Stunnenberg H."/>
            <person name="Weissenbach J."/>
            <person name="Jetten M.S.M."/>
            <person name="Strous M."/>
        </authorList>
    </citation>
    <scope>NUCLEOTIDE SEQUENCE [LARGE SCALE GENOMIC DNA]</scope>
</reference>
<organism evidence="1 2">
    <name type="scientific">Methylomirabilis oxygeniifera</name>
    <dbReference type="NCBI Taxonomy" id="671143"/>
    <lineage>
        <taxon>Bacteria</taxon>
        <taxon>Candidatus Methylomirabilota</taxon>
        <taxon>Candidatus Methylomirabilia</taxon>
        <taxon>Candidatus Methylomirabilales</taxon>
        <taxon>Candidatus Methylomirabilaceae</taxon>
        <taxon>Candidatus Methylomirabilis</taxon>
    </lineage>
</organism>
<proteinExistence type="predicted"/>
<gene>
    <name evidence="1" type="ORF">DAMO_2941</name>
</gene>
<evidence type="ECO:0000313" key="1">
    <source>
        <dbReference type="EMBL" id="CBE70014.1"/>
    </source>
</evidence>
<dbReference type="HOGENOM" id="CLU_3372750_0_0_0"/>
<sequence length="34" mass="3912">MPRFFIAFSHHALFGLFRPDPNDLAVKQLHGPAY</sequence>
<dbReference type="AlphaFoldDB" id="D5MLV7"/>
<dbReference type="EMBL" id="FP565575">
    <property type="protein sequence ID" value="CBE70014.1"/>
    <property type="molecule type" value="Genomic_DNA"/>
</dbReference>
<evidence type="ECO:0000313" key="2">
    <source>
        <dbReference type="Proteomes" id="UP000006898"/>
    </source>
</evidence>
<name>D5MLV7_METO1</name>
<dbReference type="KEGG" id="mox:DAMO_2941"/>
<accession>D5MLV7</accession>
<protein>
    <submittedName>
        <fullName evidence="1">Uncharacterized protein</fullName>
    </submittedName>
</protein>
<dbReference type="Proteomes" id="UP000006898">
    <property type="component" value="Chromosome"/>
</dbReference>